<name>A0A917M4G7_9BACT</name>
<dbReference type="AlphaFoldDB" id="A0A917M4G7"/>
<dbReference type="GO" id="GO:0016646">
    <property type="term" value="F:oxidoreductase activity, acting on the CH-NH group of donors, NAD or NADP as acceptor"/>
    <property type="evidence" value="ECO:0007669"/>
    <property type="project" value="UniProtKB-ARBA"/>
</dbReference>
<comment type="similarity">
    <text evidence="3">Belongs to the flavoredoxin family.</text>
</comment>
<evidence type="ECO:0000259" key="4">
    <source>
        <dbReference type="Pfam" id="PF01613"/>
    </source>
</evidence>
<dbReference type="Pfam" id="PF01613">
    <property type="entry name" value="Flavin_Reduct"/>
    <property type="match status" value="1"/>
</dbReference>
<organism evidence="5 6">
    <name type="scientific">Edaphobacter dinghuensis</name>
    <dbReference type="NCBI Taxonomy" id="1560005"/>
    <lineage>
        <taxon>Bacteria</taxon>
        <taxon>Pseudomonadati</taxon>
        <taxon>Acidobacteriota</taxon>
        <taxon>Terriglobia</taxon>
        <taxon>Terriglobales</taxon>
        <taxon>Acidobacteriaceae</taxon>
        <taxon>Edaphobacter</taxon>
    </lineage>
</organism>
<dbReference type="Gene3D" id="2.30.110.10">
    <property type="entry name" value="Electron Transport, Fmn-binding Protein, Chain A"/>
    <property type="match status" value="1"/>
</dbReference>
<dbReference type="RefSeq" id="WP_188553915.1">
    <property type="nucleotide sequence ID" value="NZ_BMGT01000002.1"/>
</dbReference>
<feature type="domain" description="Flavin reductase like" evidence="4">
    <location>
        <begin position="13"/>
        <end position="159"/>
    </location>
</feature>
<dbReference type="InterPro" id="IPR052174">
    <property type="entry name" value="Flavoredoxin"/>
</dbReference>
<evidence type="ECO:0000313" key="5">
    <source>
        <dbReference type="EMBL" id="GGG76385.1"/>
    </source>
</evidence>
<keyword evidence="2" id="KW-0285">Flavoprotein</keyword>
<protein>
    <submittedName>
        <fullName evidence="5">Flavin reductase</fullName>
    </submittedName>
</protein>
<accession>A0A917M4G7</accession>
<comment type="caution">
    <text evidence="5">The sequence shown here is derived from an EMBL/GenBank/DDBJ whole genome shotgun (WGS) entry which is preliminary data.</text>
</comment>
<dbReference type="SUPFAM" id="SSF50475">
    <property type="entry name" value="FMN-binding split barrel"/>
    <property type="match status" value="1"/>
</dbReference>
<proteinExistence type="inferred from homology"/>
<dbReference type="PANTHER" id="PTHR43567">
    <property type="entry name" value="FLAVOREDOXIN-RELATED-RELATED"/>
    <property type="match status" value="1"/>
</dbReference>
<sequence length="223" mass="24572">MHLTVHPSILYVGTPVVLIGTLNEDGSPNLAPISSAWWLGWNCMLGFGANSKTPQNLQRTRQCTINLPSVAEVSQVNGLARLTGSDPVPPHKQARGYTFCADKFGASGFTPEDAELVDAPLVRECPLQMEAELTAAHPFAPETNGSLIALEVRILRVHAHPEILMGRDGNRIDPNKWKPLIMSFCEFYGLGEQVHRSRLAEISEDLYRPARVKEMMEETTAAK</sequence>
<dbReference type="GO" id="GO:0010181">
    <property type="term" value="F:FMN binding"/>
    <property type="evidence" value="ECO:0007669"/>
    <property type="project" value="InterPro"/>
</dbReference>
<evidence type="ECO:0000256" key="1">
    <source>
        <dbReference type="ARBA" id="ARBA00001917"/>
    </source>
</evidence>
<dbReference type="PANTHER" id="PTHR43567:SF1">
    <property type="entry name" value="FLAVOREDOXIN"/>
    <property type="match status" value="1"/>
</dbReference>
<dbReference type="InterPro" id="IPR012349">
    <property type="entry name" value="Split_barrel_FMN-bd"/>
</dbReference>
<dbReference type="InterPro" id="IPR002563">
    <property type="entry name" value="Flavin_Rdtase-like_dom"/>
</dbReference>
<comment type="cofactor">
    <cofactor evidence="1">
        <name>FMN</name>
        <dbReference type="ChEBI" id="CHEBI:58210"/>
    </cofactor>
</comment>
<reference evidence="5" key="2">
    <citation type="submission" date="2020-09" db="EMBL/GenBank/DDBJ databases">
        <authorList>
            <person name="Sun Q."/>
            <person name="Zhou Y."/>
        </authorList>
    </citation>
    <scope>NUCLEOTIDE SEQUENCE</scope>
    <source>
        <strain evidence="5">CGMCC 1.12997</strain>
    </source>
</reference>
<reference evidence="5" key="1">
    <citation type="journal article" date="2014" name="Int. J. Syst. Evol. Microbiol.">
        <title>Complete genome sequence of Corynebacterium casei LMG S-19264T (=DSM 44701T), isolated from a smear-ripened cheese.</title>
        <authorList>
            <consortium name="US DOE Joint Genome Institute (JGI-PGF)"/>
            <person name="Walter F."/>
            <person name="Albersmeier A."/>
            <person name="Kalinowski J."/>
            <person name="Ruckert C."/>
        </authorList>
    </citation>
    <scope>NUCLEOTIDE SEQUENCE</scope>
    <source>
        <strain evidence="5">CGMCC 1.12997</strain>
    </source>
</reference>
<gene>
    <name evidence="5" type="ORF">GCM10011585_19130</name>
</gene>
<keyword evidence="6" id="KW-1185">Reference proteome</keyword>
<evidence type="ECO:0000256" key="3">
    <source>
        <dbReference type="ARBA" id="ARBA00038054"/>
    </source>
</evidence>
<dbReference type="EMBL" id="BMGT01000002">
    <property type="protein sequence ID" value="GGG76385.1"/>
    <property type="molecule type" value="Genomic_DNA"/>
</dbReference>
<evidence type="ECO:0000313" key="6">
    <source>
        <dbReference type="Proteomes" id="UP000647241"/>
    </source>
</evidence>
<dbReference type="Proteomes" id="UP000647241">
    <property type="component" value="Unassembled WGS sequence"/>
</dbReference>
<evidence type="ECO:0000256" key="2">
    <source>
        <dbReference type="ARBA" id="ARBA00022630"/>
    </source>
</evidence>